<comment type="subcellular location">
    <subcellularLocation>
        <location evidence="1">Membrane</location>
        <topology evidence="1">Single-pass membrane protein</topology>
    </subcellularLocation>
</comment>
<feature type="transmembrane region" description="Helical" evidence="3">
    <location>
        <begin position="266"/>
        <end position="290"/>
    </location>
</feature>
<evidence type="ECO:0000256" key="2">
    <source>
        <dbReference type="ARBA" id="ARBA00006971"/>
    </source>
</evidence>
<keyword evidence="5" id="KW-0645">Protease</keyword>
<dbReference type="PANTHER" id="PTHR43327">
    <property type="entry name" value="STOMATIN-LIKE PROTEIN 2, MITOCHONDRIAL"/>
    <property type="match status" value="1"/>
</dbReference>
<dbReference type="CDD" id="cd03404">
    <property type="entry name" value="SPFH_HflK"/>
    <property type="match status" value="1"/>
</dbReference>
<proteinExistence type="inferred from homology"/>
<keyword evidence="3" id="KW-1133">Transmembrane helix</keyword>
<feature type="transmembrane region" description="Helical" evidence="3">
    <location>
        <begin position="20"/>
        <end position="39"/>
    </location>
</feature>
<dbReference type="PANTHER" id="PTHR43327:SF10">
    <property type="entry name" value="STOMATIN-LIKE PROTEIN 2, MITOCHONDRIAL"/>
    <property type="match status" value="1"/>
</dbReference>
<dbReference type="SUPFAM" id="SSF117892">
    <property type="entry name" value="Band 7/SPFH domain"/>
    <property type="match status" value="1"/>
</dbReference>
<evidence type="ECO:0000313" key="5">
    <source>
        <dbReference type="EMBL" id="RKF51156.1"/>
    </source>
</evidence>
<dbReference type="Gene3D" id="3.30.479.30">
    <property type="entry name" value="Band 7 domain"/>
    <property type="match status" value="1"/>
</dbReference>
<dbReference type="GO" id="GO:0008233">
    <property type="term" value="F:peptidase activity"/>
    <property type="evidence" value="ECO:0007669"/>
    <property type="project" value="UniProtKB-KW"/>
</dbReference>
<comment type="caution">
    <text evidence="5">The sequence shown here is derived from an EMBL/GenBank/DDBJ whole genome shotgun (WGS) entry which is preliminary data.</text>
</comment>
<feature type="transmembrane region" description="Helical" evidence="3">
    <location>
        <begin position="189"/>
        <end position="215"/>
    </location>
</feature>
<feature type="transmembrane region" description="Helical" evidence="3">
    <location>
        <begin position="112"/>
        <end position="140"/>
    </location>
</feature>
<sequence>MGLAGLLGILSLLRTLPVDLRWSAVLASACLNVFVVAIWPPSRARAPRDPAQGSGWKRSVSFIRRLVWQDAEAPLLNLAAGAFHWQPWGVAIGNCLSVAIAATALQPLPPAALIHAMVSSSFVIVSGAAALTLAFLTLVAERFYAQDAEQSRASLSASLAGVLRVVVACALAAALSAAWLVYLHTALDWLVHLAAVFTAAIAVEMMIRAVLLWFFTPRSGTDAARVPSSIIAGMLRFRRSSLSSIGAGLHDRYGIDLRQNWVLRSFVRLLPVTVVAMVACAWLLTSVVVLGPSQRAVYERFGAPVAVWPPGLHFGMPWPFGKARLVDNGAVHQIIVSGGADDSSVAAPSTSADGPASEQLNRLWDVPHPWDTSQVIAGATGEQQSFQIVNADVRLDYREGLSDAAARAALYRSVDPESTVRSIANREVVHYLASHTLQALLETSQTAMAESVRDAVQRQLDQLASGIEVVAVVIESVHPPSGAAAAYHDVQAAQIRAQASVAGAHGFAAGLLGYAQQQAEASVTQASARAADTMAAARVQQINFEADTVAYRLGGPAFPFEYYLSKLQQGLQNAHITVIDDRLTAERRATIDLRSFTAGDLTGIPHGN</sequence>
<feature type="transmembrane region" description="Helical" evidence="3">
    <location>
        <begin position="88"/>
        <end position="106"/>
    </location>
</feature>
<name>A0A420H1G4_9BURK</name>
<gene>
    <name evidence="5" type="ORF">BCY88_02190</name>
</gene>
<dbReference type="SMART" id="SM00244">
    <property type="entry name" value="PHB"/>
    <property type="match status" value="1"/>
</dbReference>
<dbReference type="EMBL" id="MCAS01000001">
    <property type="protein sequence ID" value="RKF51156.1"/>
    <property type="molecule type" value="Genomic_DNA"/>
</dbReference>
<keyword evidence="3" id="KW-0472">Membrane</keyword>
<protein>
    <submittedName>
        <fullName evidence="5">Membrane protease</fullName>
    </submittedName>
</protein>
<reference evidence="5 6" key="1">
    <citation type="submission" date="2016-07" db="EMBL/GenBank/DDBJ databases">
        <title>Genome analysis of Burkholderia fungorum ES3-20.</title>
        <authorList>
            <person name="Xu D."/>
            <person name="Yao R."/>
            <person name="Zheng S."/>
        </authorList>
    </citation>
    <scope>NUCLEOTIDE SEQUENCE [LARGE SCALE GENOMIC DNA]</scope>
    <source>
        <strain evidence="5 6">ES3-20</strain>
    </source>
</reference>
<dbReference type="InterPro" id="IPR050710">
    <property type="entry name" value="Band7/mec-2_domain"/>
</dbReference>
<dbReference type="InterPro" id="IPR010201">
    <property type="entry name" value="HflK"/>
</dbReference>
<evidence type="ECO:0000256" key="1">
    <source>
        <dbReference type="ARBA" id="ARBA00004167"/>
    </source>
</evidence>
<evidence type="ECO:0000256" key="3">
    <source>
        <dbReference type="SAM" id="Phobius"/>
    </source>
</evidence>
<comment type="similarity">
    <text evidence="2">Belongs to the band 7/mec-2 family. HflK subfamily.</text>
</comment>
<dbReference type="Pfam" id="PF01145">
    <property type="entry name" value="Band_7"/>
    <property type="match status" value="1"/>
</dbReference>
<dbReference type="InterPro" id="IPR001107">
    <property type="entry name" value="Band_7"/>
</dbReference>
<dbReference type="AlphaFoldDB" id="A0A420H1G4"/>
<evidence type="ECO:0000313" key="6">
    <source>
        <dbReference type="Proteomes" id="UP000283709"/>
    </source>
</evidence>
<dbReference type="Proteomes" id="UP000283709">
    <property type="component" value="Unassembled WGS sequence"/>
</dbReference>
<feature type="transmembrane region" description="Helical" evidence="3">
    <location>
        <begin position="161"/>
        <end position="183"/>
    </location>
</feature>
<dbReference type="GO" id="GO:0016020">
    <property type="term" value="C:membrane"/>
    <property type="evidence" value="ECO:0007669"/>
    <property type="project" value="UniProtKB-SubCell"/>
</dbReference>
<dbReference type="InterPro" id="IPR036013">
    <property type="entry name" value="Band_7/SPFH_dom_sf"/>
</dbReference>
<keyword evidence="5" id="KW-0378">Hydrolase</keyword>
<evidence type="ECO:0000259" key="4">
    <source>
        <dbReference type="SMART" id="SM00244"/>
    </source>
</evidence>
<dbReference type="GO" id="GO:0006508">
    <property type="term" value="P:proteolysis"/>
    <property type="evidence" value="ECO:0007669"/>
    <property type="project" value="UniProtKB-KW"/>
</dbReference>
<keyword evidence="3" id="KW-0812">Transmembrane</keyword>
<accession>A0A420H1G4</accession>
<organism evidence="5 6">
    <name type="scientific">Paraburkholderia fungorum</name>
    <dbReference type="NCBI Taxonomy" id="134537"/>
    <lineage>
        <taxon>Bacteria</taxon>
        <taxon>Pseudomonadati</taxon>
        <taxon>Pseudomonadota</taxon>
        <taxon>Betaproteobacteria</taxon>
        <taxon>Burkholderiales</taxon>
        <taxon>Burkholderiaceae</taxon>
        <taxon>Paraburkholderia</taxon>
    </lineage>
</organism>
<feature type="domain" description="Band 7" evidence="4">
    <location>
        <begin position="285"/>
        <end position="491"/>
    </location>
</feature>